<feature type="domain" description="CRAL-TRIO" evidence="1">
    <location>
        <begin position="125"/>
        <end position="291"/>
    </location>
</feature>
<reference evidence="2" key="1">
    <citation type="journal article" date="2021" name="Sci. Rep.">
        <title>Diploid genomic architecture of Nitzschia inconspicua, an elite biomass production diatom.</title>
        <authorList>
            <person name="Oliver A."/>
            <person name="Podell S."/>
            <person name="Pinowska A."/>
            <person name="Traller J.C."/>
            <person name="Smith S.R."/>
            <person name="McClure R."/>
            <person name="Beliaev A."/>
            <person name="Bohutskyi P."/>
            <person name="Hill E.A."/>
            <person name="Rabines A."/>
            <person name="Zheng H."/>
            <person name="Allen L.Z."/>
            <person name="Kuo A."/>
            <person name="Grigoriev I.V."/>
            <person name="Allen A.E."/>
            <person name="Hazlebeck D."/>
            <person name="Allen E.E."/>
        </authorList>
    </citation>
    <scope>NUCLEOTIDE SEQUENCE</scope>
    <source>
        <strain evidence="2">Hildebrandi</strain>
    </source>
</reference>
<keyword evidence="3" id="KW-1185">Reference proteome</keyword>
<dbReference type="AlphaFoldDB" id="A0A9K3LIS4"/>
<dbReference type="CDD" id="cd00170">
    <property type="entry name" value="SEC14"/>
    <property type="match status" value="1"/>
</dbReference>
<dbReference type="InterPro" id="IPR052578">
    <property type="entry name" value="PI_Transfer_CRAL-TRIO"/>
</dbReference>
<proteinExistence type="predicted"/>
<accession>A0A9K3LIS4</accession>
<name>A0A9K3LIS4_9STRA</name>
<dbReference type="Pfam" id="PF00650">
    <property type="entry name" value="CRAL_TRIO"/>
    <property type="match status" value="1"/>
</dbReference>
<gene>
    <name evidence="2" type="ORF">IV203_026158</name>
</gene>
<evidence type="ECO:0000313" key="2">
    <source>
        <dbReference type="EMBL" id="KAG7362798.1"/>
    </source>
</evidence>
<dbReference type="GO" id="GO:0008526">
    <property type="term" value="F:phosphatidylinositol transfer activity"/>
    <property type="evidence" value="ECO:0007669"/>
    <property type="project" value="TreeGrafter"/>
</dbReference>
<protein>
    <submittedName>
        <fullName evidence="2">CRAL-TRIO domain containing protein</fullName>
    </submittedName>
</protein>
<reference evidence="2" key="2">
    <citation type="submission" date="2021-04" db="EMBL/GenBank/DDBJ databases">
        <authorList>
            <person name="Podell S."/>
        </authorList>
    </citation>
    <scope>NUCLEOTIDE SEQUENCE</scope>
    <source>
        <strain evidence="2">Hildebrandi</strain>
    </source>
</reference>
<comment type="caution">
    <text evidence="2">The sequence shown here is derived from an EMBL/GenBank/DDBJ whole genome shotgun (WGS) entry which is preliminary data.</text>
</comment>
<dbReference type="PANTHER" id="PTHR45824:SF29">
    <property type="entry name" value="GH16843P"/>
    <property type="match status" value="1"/>
</dbReference>
<sequence length="302" mass="34911">MMQHLTTFLSILKNPPIFESDDDNESCSEILDTFTTEEVEEIACTSYAYWIVSTKIPEQLPELARTNSALKEIRRFYIGEGKTIAKTIVSLKAALEYRREYRVDILRSCFYENENGNMDLSNNYKTLIFQDLERQPTIVQGVDSKERIVVYKPPRRSNPAGADEAFLLTQLYTSERAIANAEFQQKEEKLCAIFNFKDYSSSHSPSTTTMVTLVKVLQTCYPERLGTLTVLEAPFWMRAIINIVWLFLSTATSEKIQMTSEIPDDLLKPPNDYKLQQMISHPDQTHVDLKEYTERPFYCVDE</sequence>
<dbReference type="InterPro" id="IPR001251">
    <property type="entry name" value="CRAL-TRIO_dom"/>
</dbReference>
<evidence type="ECO:0000313" key="3">
    <source>
        <dbReference type="Proteomes" id="UP000693970"/>
    </source>
</evidence>
<dbReference type="EMBL" id="JAGRRH010000010">
    <property type="protein sequence ID" value="KAG7362798.1"/>
    <property type="molecule type" value="Genomic_DNA"/>
</dbReference>
<dbReference type="PROSITE" id="PS50191">
    <property type="entry name" value="CRAL_TRIO"/>
    <property type="match status" value="1"/>
</dbReference>
<dbReference type="PANTHER" id="PTHR45824">
    <property type="entry name" value="GH16843P"/>
    <property type="match status" value="1"/>
</dbReference>
<dbReference type="Proteomes" id="UP000693970">
    <property type="component" value="Unassembled WGS sequence"/>
</dbReference>
<dbReference type="SMART" id="SM00516">
    <property type="entry name" value="SEC14"/>
    <property type="match status" value="1"/>
</dbReference>
<dbReference type="OrthoDB" id="1434354at2759"/>
<evidence type="ECO:0000259" key="1">
    <source>
        <dbReference type="PROSITE" id="PS50191"/>
    </source>
</evidence>
<organism evidence="2 3">
    <name type="scientific">Nitzschia inconspicua</name>
    <dbReference type="NCBI Taxonomy" id="303405"/>
    <lineage>
        <taxon>Eukaryota</taxon>
        <taxon>Sar</taxon>
        <taxon>Stramenopiles</taxon>
        <taxon>Ochrophyta</taxon>
        <taxon>Bacillariophyta</taxon>
        <taxon>Bacillariophyceae</taxon>
        <taxon>Bacillariophycidae</taxon>
        <taxon>Bacillariales</taxon>
        <taxon>Bacillariaceae</taxon>
        <taxon>Nitzschia</taxon>
    </lineage>
</organism>